<dbReference type="PANTHER" id="PTHR38166:SF1">
    <property type="entry name" value="C2H2-TYPE DOMAIN-CONTAINING PROTEIN"/>
    <property type="match status" value="1"/>
</dbReference>
<evidence type="ECO:0000256" key="1">
    <source>
        <dbReference type="SAM" id="MobiDB-lite"/>
    </source>
</evidence>
<protein>
    <recommendedName>
        <fullName evidence="4">C2H2-type domain-containing protein</fullName>
    </recommendedName>
</protein>
<dbReference type="Proteomes" id="UP001174691">
    <property type="component" value="Unassembled WGS sequence"/>
</dbReference>
<feature type="region of interest" description="Disordered" evidence="1">
    <location>
        <begin position="568"/>
        <end position="604"/>
    </location>
</feature>
<dbReference type="EMBL" id="JANBVN010000101">
    <property type="protein sequence ID" value="KAJ9144311.1"/>
    <property type="molecule type" value="Genomic_DNA"/>
</dbReference>
<gene>
    <name evidence="2" type="ORF">NKR19_g6527</name>
</gene>
<feature type="region of interest" description="Disordered" evidence="1">
    <location>
        <begin position="317"/>
        <end position="383"/>
    </location>
</feature>
<feature type="compositionally biased region" description="Basic and acidic residues" evidence="1">
    <location>
        <begin position="592"/>
        <end position="604"/>
    </location>
</feature>
<keyword evidence="3" id="KW-1185">Reference proteome</keyword>
<sequence length="763" mass="84456">MSTDQTEQRARRAMTDRKALPAIPANIDIPKAKLLSVHPDQEPRSAASSIRSGVSSGSSSLHSGAEGGEPYMGPHGWVLPSHCRHRSVSRSSMASRTSFRTDETPLTPMSNPSDALDVDLSGMPEASNPEIKQEDTEPRPLFAIPLRPKHKSNQESWDSALGSDIGGQRRGHVPSASLSTTSDYCSIRSLSLDERSPPPVAKPLMIPGPRQLRGTTPKVTPADGNAYSSVEESDSDETVSDETVSGETIPPKDASARVLNYTLDVVFGLPIDNVTTVPTTCRSIVDNFMSDMAWAVDKDLLQKQAIGYTCAADLSRLPTNASTSSSSATGSSQRSSTRSDKGKRKSRGAGDDDQDGDDECDKERTKRRDSGPSKRPKLDSLRMSCPYRKKNPLRFNVRDYRLCALTVFTDTAELRRHIQDVHKRPALPHHCPRCQSQFPTQDKFDDHLRSDDICPLVERPLGSQDPEDGIDEAVVKTLRSKKGRVSDPVEVQWQKIWELLFPGTPVQPYEYCAVMEHFELHEKYRSSLPRLRASLSSIGLGERGLDSLSKILDNHFIGLFEQCNDEGRQKDYRNRQPKPQQSQLRPKRRSFRERVANKAHRDSGVDVGMEDDEAVEQTVMAKLSGPEDNTPSFGMETMETNDMLVGSLGQPHEDVDYPGFDNFQGLEHTVFDGDYRDMAFPTEPDATALADQYCSRYAADPSGHNEFGTKHAAGIGMLPGHNVEFQSQPQLDVHWGVGSTVLGLGEPMADLDAWIYTQQDPRR</sequence>
<proteinExistence type="predicted"/>
<dbReference type="Gene3D" id="3.30.160.60">
    <property type="entry name" value="Classic Zinc Finger"/>
    <property type="match status" value="1"/>
</dbReference>
<feature type="region of interest" description="Disordered" evidence="1">
    <location>
        <begin position="88"/>
        <end position="251"/>
    </location>
</feature>
<feature type="region of interest" description="Disordered" evidence="1">
    <location>
        <begin position="1"/>
        <end position="73"/>
    </location>
</feature>
<evidence type="ECO:0000313" key="3">
    <source>
        <dbReference type="Proteomes" id="UP001174691"/>
    </source>
</evidence>
<reference evidence="2" key="1">
    <citation type="submission" date="2022-07" db="EMBL/GenBank/DDBJ databases">
        <title>Fungi with potential for degradation of polypropylene.</title>
        <authorList>
            <person name="Gostincar C."/>
        </authorList>
    </citation>
    <scope>NUCLEOTIDE SEQUENCE</scope>
    <source>
        <strain evidence="2">EXF-13287</strain>
    </source>
</reference>
<feature type="compositionally biased region" description="Acidic residues" evidence="1">
    <location>
        <begin position="351"/>
        <end position="360"/>
    </location>
</feature>
<feature type="compositionally biased region" description="Acidic residues" evidence="1">
    <location>
        <begin position="231"/>
        <end position="240"/>
    </location>
</feature>
<feature type="compositionally biased region" description="Low complexity" evidence="1">
    <location>
        <begin position="45"/>
        <end position="64"/>
    </location>
</feature>
<feature type="compositionally biased region" description="Basic and acidic residues" evidence="1">
    <location>
        <begin position="1"/>
        <end position="19"/>
    </location>
</feature>
<dbReference type="AlphaFoldDB" id="A0AA38RM70"/>
<organism evidence="2 3">
    <name type="scientific">Coniochaeta hoffmannii</name>
    <dbReference type="NCBI Taxonomy" id="91930"/>
    <lineage>
        <taxon>Eukaryota</taxon>
        <taxon>Fungi</taxon>
        <taxon>Dikarya</taxon>
        <taxon>Ascomycota</taxon>
        <taxon>Pezizomycotina</taxon>
        <taxon>Sordariomycetes</taxon>
        <taxon>Sordariomycetidae</taxon>
        <taxon>Coniochaetales</taxon>
        <taxon>Coniochaetaceae</taxon>
        <taxon>Coniochaeta</taxon>
    </lineage>
</organism>
<evidence type="ECO:0008006" key="4">
    <source>
        <dbReference type="Google" id="ProtNLM"/>
    </source>
</evidence>
<evidence type="ECO:0000313" key="2">
    <source>
        <dbReference type="EMBL" id="KAJ9144311.1"/>
    </source>
</evidence>
<feature type="compositionally biased region" description="Low complexity" evidence="1">
    <location>
        <begin position="89"/>
        <end position="98"/>
    </location>
</feature>
<feature type="compositionally biased region" description="Basic and acidic residues" evidence="1">
    <location>
        <begin position="361"/>
        <end position="380"/>
    </location>
</feature>
<feature type="compositionally biased region" description="Low complexity" evidence="1">
    <location>
        <begin position="321"/>
        <end position="336"/>
    </location>
</feature>
<comment type="caution">
    <text evidence="2">The sequence shown here is derived from an EMBL/GenBank/DDBJ whole genome shotgun (WGS) entry which is preliminary data.</text>
</comment>
<dbReference type="PANTHER" id="PTHR38166">
    <property type="entry name" value="C2H2-TYPE DOMAIN-CONTAINING PROTEIN-RELATED"/>
    <property type="match status" value="1"/>
</dbReference>
<name>A0AA38RM70_9PEZI</name>
<accession>A0AA38RM70</accession>